<evidence type="ECO:0000313" key="3">
    <source>
        <dbReference type="Proteomes" id="UP000031473"/>
    </source>
</evidence>
<dbReference type="EMBL" id="JSYL01000008">
    <property type="protein sequence ID" value="KIA88353.1"/>
    <property type="molecule type" value="Genomic_DNA"/>
</dbReference>
<reference evidence="2 3" key="1">
    <citation type="submission" date="2014-10" db="EMBL/GenBank/DDBJ databases">
        <title>Kaistella jeonii genome.</title>
        <authorList>
            <person name="Clayton J.T."/>
            <person name="Newman J.D."/>
        </authorList>
    </citation>
    <scope>NUCLEOTIDE SEQUENCE [LARGE SCALE GENOMIC DNA]</scope>
    <source>
        <strain evidence="2 3">DSM 17048</strain>
    </source>
</reference>
<proteinExistence type="predicted"/>
<dbReference type="Proteomes" id="UP000031473">
    <property type="component" value="Unassembled WGS sequence"/>
</dbReference>
<dbReference type="STRING" id="266749.SAMN05421876_11030"/>
<name>A0A0C1F8X2_9FLAO</name>
<organism evidence="2 3">
    <name type="scientific">Kaistella jeonii</name>
    <dbReference type="NCBI Taxonomy" id="266749"/>
    <lineage>
        <taxon>Bacteria</taxon>
        <taxon>Pseudomonadati</taxon>
        <taxon>Bacteroidota</taxon>
        <taxon>Flavobacteriia</taxon>
        <taxon>Flavobacteriales</taxon>
        <taxon>Weeksellaceae</taxon>
        <taxon>Chryseobacterium group</taxon>
        <taxon>Kaistella</taxon>
    </lineage>
</organism>
<dbReference type="OrthoDB" id="7172369at2"/>
<protein>
    <recommendedName>
        <fullName evidence="1">DUF6438 domain-containing protein</fullName>
    </recommendedName>
</protein>
<sequence>MKYLFTIIFSAFLFSCTTQNSNQYSKIQYEAGACFGFCPIFKMTINPNRTAVIEAEHFTFSEGNSKADFSKAKEGTFKTTIKEEDFSKIIFLLENADLKSLKDQYKNRNVSDLPTSYLRINFADGTSKNIEDYGKNGTPKLAEIYKFMENLRSNQTWVKVN</sequence>
<feature type="domain" description="DUF6438" evidence="1">
    <location>
        <begin position="26"/>
        <end position="151"/>
    </location>
</feature>
<evidence type="ECO:0000313" key="2">
    <source>
        <dbReference type="EMBL" id="KIA88353.1"/>
    </source>
</evidence>
<dbReference type="Pfam" id="PF20033">
    <property type="entry name" value="DUF6438"/>
    <property type="match status" value="1"/>
</dbReference>
<accession>A0A0C1F8X2</accession>
<comment type="caution">
    <text evidence="2">The sequence shown here is derived from an EMBL/GenBank/DDBJ whole genome shotgun (WGS) entry which is preliminary data.</text>
</comment>
<dbReference type="InterPro" id="IPR045497">
    <property type="entry name" value="DUF6438"/>
</dbReference>
<dbReference type="AlphaFoldDB" id="A0A0C1F8X2"/>
<keyword evidence="3" id="KW-1185">Reference proteome</keyword>
<dbReference type="PROSITE" id="PS51257">
    <property type="entry name" value="PROKAR_LIPOPROTEIN"/>
    <property type="match status" value="1"/>
</dbReference>
<gene>
    <name evidence="2" type="ORF">OA86_11570</name>
</gene>
<evidence type="ECO:0000259" key="1">
    <source>
        <dbReference type="Pfam" id="PF20033"/>
    </source>
</evidence>